<feature type="region of interest" description="Disordered" evidence="8">
    <location>
        <begin position="40"/>
        <end position="70"/>
    </location>
</feature>
<dbReference type="GO" id="GO:0005634">
    <property type="term" value="C:nucleus"/>
    <property type="evidence" value="ECO:0007669"/>
    <property type="project" value="UniProtKB-SubCell"/>
</dbReference>
<feature type="domain" description="C2H2-type" evidence="10">
    <location>
        <begin position="146"/>
        <end position="175"/>
    </location>
</feature>
<keyword evidence="9" id="KW-0732">Signal</keyword>
<name>A0AAD4MUL2_9BILA</name>
<dbReference type="PANTHER" id="PTHR24388">
    <property type="entry name" value="ZINC FINGER PROTEIN"/>
    <property type="match status" value="1"/>
</dbReference>
<dbReference type="EMBL" id="JAKKPZ010000045">
    <property type="protein sequence ID" value="KAI1706813.1"/>
    <property type="molecule type" value="Genomic_DNA"/>
</dbReference>
<evidence type="ECO:0000313" key="11">
    <source>
        <dbReference type="EMBL" id="KAI1706813.1"/>
    </source>
</evidence>
<comment type="caution">
    <text evidence="11">The sequence shown here is derived from an EMBL/GenBank/DDBJ whole genome shotgun (WGS) entry which is preliminary data.</text>
</comment>
<evidence type="ECO:0000256" key="1">
    <source>
        <dbReference type="ARBA" id="ARBA00004123"/>
    </source>
</evidence>
<evidence type="ECO:0000256" key="7">
    <source>
        <dbReference type="PROSITE-ProRule" id="PRU00042"/>
    </source>
</evidence>
<dbReference type="AlphaFoldDB" id="A0AAD4MUL2"/>
<dbReference type="Gene3D" id="3.30.160.60">
    <property type="entry name" value="Classic Zinc Finger"/>
    <property type="match status" value="3"/>
</dbReference>
<proteinExistence type="predicted"/>
<sequence length="175" mass="20515">MSARLFPTPSLHLFLSLAALQLMIDSARIEGIRTNAIAETAHDSRKANHRGSNERKVQSNSKPKVRPQLNKKRQMAIGLKRAIDGEKRYKCEQCHKYATNKEVHLTRHMRRHARKRPYKCQMCNYAATERYHLVRHERTHSGEKPFKCRFCEFASARDCHLSRHMRTKKHKGTLN</sequence>
<reference evidence="11" key="1">
    <citation type="submission" date="2022-01" db="EMBL/GenBank/DDBJ databases">
        <title>Genome Sequence Resource for Two Populations of Ditylenchus destructor, the Migratory Endoparasitic Phytonematode.</title>
        <authorList>
            <person name="Zhang H."/>
            <person name="Lin R."/>
            <person name="Xie B."/>
        </authorList>
    </citation>
    <scope>NUCLEOTIDE SEQUENCE</scope>
    <source>
        <strain evidence="11">BazhouSP</strain>
    </source>
</reference>
<keyword evidence="5" id="KW-0862">Zinc</keyword>
<evidence type="ECO:0000256" key="6">
    <source>
        <dbReference type="ARBA" id="ARBA00023242"/>
    </source>
</evidence>
<dbReference type="GO" id="GO:0000978">
    <property type="term" value="F:RNA polymerase II cis-regulatory region sequence-specific DNA binding"/>
    <property type="evidence" value="ECO:0007669"/>
    <property type="project" value="TreeGrafter"/>
</dbReference>
<evidence type="ECO:0000256" key="4">
    <source>
        <dbReference type="ARBA" id="ARBA00022771"/>
    </source>
</evidence>
<evidence type="ECO:0000256" key="8">
    <source>
        <dbReference type="SAM" id="MobiDB-lite"/>
    </source>
</evidence>
<feature type="compositionally biased region" description="Basic and acidic residues" evidence="8">
    <location>
        <begin position="40"/>
        <end position="57"/>
    </location>
</feature>
<dbReference type="SUPFAM" id="SSF57667">
    <property type="entry name" value="beta-beta-alpha zinc fingers"/>
    <property type="match status" value="2"/>
</dbReference>
<keyword evidence="12" id="KW-1185">Reference proteome</keyword>
<protein>
    <submittedName>
        <fullName evidence="11">Zinc-finger double domain-containing protein</fullName>
    </submittedName>
</protein>
<evidence type="ECO:0000256" key="9">
    <source>
        <dbReference type="SAM" id="SignalP"/>
    </source>
</evidence>
<dbReference type="InterPro" id="IPR050527">
    <property type="entry name" value="Snail/Krueppel_Znf"/>
</dbReference>
<gene>
    <name evidence="11" type="ORF">DdX_12807</name>
</gene>
<keyword evidence="4 7" id="KW-0863">Zinc-finger</keyword>
<dbReference type="PROSITE" id="PS50157">
    <property type="entry name" value="ZINC_FINGER_C2H2_2"/>
    <property type="match status" value="3"/>
</dbReference>
<evidence type="ECO:0000256" key="5">
    <source>
        <dbReference type="ARBA" id="ARBA00022833"/>
    </source>
</evidence>
<dbReference type="GO" id="GO:0000981">
    <property type="term" value="F:DNA-binding transcription factor activity, RNA polymerase II-specific"/>
    <property type="evidence" value="ECO:0007669"/>
    <property type="project" value="TreeGrafter"/>
</dbReference>
<evidence type="ECO:0000313" key="12">
    <source>
        <dbReference type="Proteomes" id="UP001201812"/>
    </source>
</evidence>
<dbReference type="FunFam" id="3.30.160.60:FF:000100">
    <property type="entry name" value="Zinc finger 45-like"/>
    <property type="match status" value="1"/>
</dbReference>
<dbReference type="InterPro" id="IPR036236">
    <property type="entry name" value="Znf_C2H2_sf"/>
</dbReference>
<keyword evidence="3" id="KW-0677">Repeat</keyword>
<organism evidence="11 12">
    <name type="scientific">Ditylenchus destructor</name>
    <dbReference type="NCBI Taxonomy" id="166010"/>
    <lineage>
        <taxon>Eukaryota</taxon>
        <taxon>Metazoa</taxon>
        <taxon>Ecdysozoa</taxon>
        <taxon>Nematoda</taxon>
        <taxon>Chromadorea</taxon>
        <taxon>Rhabditida</taxon>
        <taxon>Tylenchina</taxon>
        <taxon>Tylenchomorpha</taxon>
        <taxon>Sphaerularioidea</taxon>
        <taxon>Anguinidae</taxon>
        <taxon>Anguininae</taxon>
        <taxon>Ditylenchus</taxon>
    </lineage>
</organism>
<feature type="chain" id="PRO_5042135316" evidence="9">
    <location>
        <begin position="30"/>
        <end position="175"/>
    </location>
</feature>
<accession>A0AAD4MUL2</accession>
<dbReference type="InterPro" id="IPR013087">
    <property type="entry name" value="Znf_C2H2_type"/>
</dbReference>
<evidence type="ECO:0000256" key="2">
    <source>
        <dbReference type="ARBA" id="ARBA00022723"/>
    </source>
</evidence>
<feature type="signal peptide" evidence="9">
    <location>
        <begin position="1"/>
        <end position="29"/>
    </location>
</feature>
<keyword evidence="6" id="KW-0539">Nucleus</keyword>
<feature type="domain" description="C2H2-type" evidence="10">
    <location>
        <begin position="118"/>
        <end position="145"/>
    </location>
</feature>
<comment type="subcellular location">
    <subcellularLocation>
        <location evidence="1">Nucleus</location>
    </subcellularLocation>
</comment>
<dbReference type="SMART" id="SM00355">
    <property type="entry name" value="ZnF_C2H2"/>
    <property type="match status" value="3"/>
</dbReference>
<dbReference type="Proteomes" id="UP001201812">
    <property type="component" value="Unassembled WGS sequence"/>
</dbReference>
<dbReference type="PANTHER" id="PTHR24388:SF54">
    <property type="entry name" value="PROTEIN ESCARGOT"/>
    <property type="match status" value="1"/>
</dbReference>
<feature type="domain" description="C2H2-type" evidence="10">
    <location>
        <begin position="89"/>
        <end position="117"/>
    </location>
</feature>
<evidence type="ECO:0000256" key="3">
    <source>
        <dbReference type="ARBA" id="ARBA00022737"/>
    </source>
</evidence>
<dbReference type="GO" id="GO:0008270">
    <property type="term" value="F:zinc ion binding"/>
    <property type="evidence" value="ECO:0007669"/>
    <property type="project" value="UniProtKB-KW"/>
</dbReference>
<keyword evidence="2" id="KW-0479">Metal-binding</keyword>
<dbReference type="FunFam" id="3.30.160.60:FF:000448">
    <property type="entry name" value="RE1-silencing transcription factor A"/>
    <property type="match status" value="2"/>
</dbReference>
<evidence type="ECO:0000259" key="10">
    <source>
        <dbReference type="PROSITE" id="PS50157"/>
    </source>
</evidence>